<dbReference type="EMBL" id="CP074133">
    <property type="protein sequence ID" value="QUX23698.1"/>
    <property type="molecule type" value="Genomic_DNA"/>
</dbReference>
<evidence type="ECO:0000313" key="2">
    <source>
        <dbReference type="Proteomes" id="UP000676079"/>
    </source>
</evidence>
<proteinExistence type="predicted"/>
<name>A0ABX8BSG5_9ACTN</name>
<keyword evidence="2" id="KW-1185">Reference proteome</keyword>
<sequence>MADPVTIALATAVVTGMASKISERASEAVGEGLKRLRRAVFKRFRGDEAAQDALDEAMLDPDDLAAVEAVAGHLERIAAQDPEIGALVRELGAQVEVGQEGEGNVVNQIHGDVSGRARVVQGRDFHGDIHL</sequence>
<protein>
    <submittedName>
        <fullName evidence="1">Uncharacterized protein</fullName>
    </submittedName>
</protein>
<evidence type="ECO:0000313" key="1">
    <source>
        <dbReference type="EMBL" id="QUX23698.1"/>
    </source>
</evidence>
<accession>A0ABX8BSG5</accession>
<dbReference type="RefSeq" id="WP_220564921.1">
    <property type="nucleotide sequence ID" value="NZ_CP074133.1"/>
</dbReference>
<dbReference type="Proteomes" id="UP000676079">
    <property type="component" value="Chromosome"/>
</dbReference>
<gene>
    <name evidence="1" type="ORF">KGD84_04940</name>
</gene>
<reference evidence="1 2" key="1">
    <citation type="submission" date="2021-05" db="EMBL/GenBank/DDBJ databases">
        <title>Direct Submission.</title>
        <authorList>
            <person name="Li K."/>
            <person name="Gao J."/>
        </authorList>
    </citation>
    <scope>NUCLEOTIDE SEQUENCE [LARGE SCALE GENOMIC DNA]</scope>
    <source>
        <strain evidence="1 2">Mg02</strain>
    </source>
</reference>
<organism evidence="1 2">
    <name type="scientific">Nocardiopsis changdeensis</name>
    <dbReference type="NCBI Taxonomy" id="2831969"/>
    <lineage>
        <taxon>Bacteria</taxon>
        <taxon>Bacillati</taxon>
        <taxon>Actinomycetota</taxon>
        <taxon>Actinomycetes</taxon>
        <taxon>Streptosporangiales</taxon>
        <taxon>Nocardiopsidaceae</taxon>
        <taxon>Nocardiopsis</taxon>
    </lineage>
</organism>